<feature type="compositionally biased region" description="Low complexity" evidence="1">
    <location>
        <begin position="93"/>
        <end position="105"/>
    </location>
</feature>
<name>A0ABS7AL05_9CLOT</name>
<evidence type="ECO:0000313" key="3">
    <source>
        <dbReference type="Proteomes" id="UP001519921"/>
    </source>
</evidence>
<organism evidence="2 3">
    <name type="scientific">Clostridium weizhouense</name>
    <dbReference type="NCBI Taxonomy" id="2859781"/>
    <lineage>
        <taxon>Bacteria</taxon>
        <taxon>Bacillati</taxon>
        <taxon>Bacillota</taxon>
        <taxon>Clostridia</taxon>
        <taxon>Eubacteriales</taxon>
        <taxon>Clostridiaceae</taxon>
        <taxon>Clostridium</taxon>
    </lineage>
</organism>
<feature type="region of interest" description="Disordered" evidence="1">
    <location>
        <begin position="79"/>
        <end position="105"/>
    </location>
</feature>
<dbReference type="EMBL" id="JAHXPT010000001">
    <property type="protein sequence ID" value="MBW6408778.1"/>
    <property type="molecule type" value="Genomic_DNA"/>
</dbReference>
<comment type="caution">
    <text evidence="2">The sequence shown here is derived from an EMBL/GenBank/DDBJ whole genome shotgun (WGS) entry which is preliminary data.</text>
</comment>
<dbReference type="Proteomes" id="UP001519921">
    <property type="component" value="Unassembled WGS sequence"/>
</dbReference>
<proteinExistence type="predicted"/>
<accession>A0ABS7AL05</accession>
<evidence type="ECO:0008006" key="4">
    <source>
        <dbReference type="Google" id="ProtNLM"/>
    </source>
</evidence>
<evidence type="ECO:0000256" key="1">
    <source>
        <dbReference type="SAM" id="MobiDB-lite"/>
    </source>
</evidence>
<evidence type="ECO:0000313" key="2">
    <source>
        <dbReference type="EMBL" id="MBW6408778.1"/>
    </source>
</evidence>
<gene>
    <name evidence="2" type="ORF">KYD98_01575</name>
</gene>
<dbReference type="RefSeq" id="WP_219777834.1">
    <property type="nucleotide sequence ID" value="NZ_JAHXPT010000001.1"/>
</dbReference>
<protein>
    <recommendedName>
        <fullName evidence="4">Transcription factor CBF/NF-Y/archaeal histone domain-containing protein</fullName>
    </recommendedName>
</protein>
<sequence length="202" mass="22667">MERKKEKEFIIDKNDLAYQEDEEECCFTDYVPPSEDCITLFSFNNDPGSDSNEEDNNTVDLALNNTSNKTDDTLANLAANNNSNKHSEPQTKSNNSSDNLLLNNDNSNENINNKMLFSDSNNNTSINNLFDNRKTPIANGAAPPIDGEDANIKRSYTLRNSTVRKINELKSIHPDINICVSTLVDIAISYYHNHILNKGGFQ</sequence>
<reference evidence="2 3" key="1">
    <citation type="submission" date="2021-07" db="EMBL/GenBank/DDBJ databases">
        <title>Clostridium weizhouense sp. nov., an anaerobic bacterium isolated from activated sludge of Petroleum wastewater.</title>
        <authorList>
            <person name="Li Q."/>
        </authorList>
    </citation>
    <scope>NUCLEOTIDE SEQUENCE [LARGE SCALE GENOMIC DNA]</scope>
    <source>
        <strain evidence="2 3">YB-6</strain>
    </source>
</reference>
<keyword evidence="3" id="KW-1185">Reference proteome</keyword>